<dbReference type="GO" id="GO:0008270">
    <property type="term" value="F:zinc ion binding"/>
    <property type="evidence" value="ECO:0007669"/>
    <property type="project" value="UniProtKB-KW"/>
</dbReference>
<dbReference type="GO" id="GO:0008296">
    <property type="term" value="F:3'-5'-DNA exonuclease activity"/>
    <property type="evidence" value="ECO:0007669"/>
    <property type="project" value="TreeGrafter"/>
</dbReference>
<keyword evidence="12 20" id="KW-0862">Zinc</keyword>
<keyword evidence="13" id="KW-0269">Exonuclease</keyword>
<keyword evidence="9 20" id="KW-0479">Metal-binding</keyword>
<keyword evidence="4 20" id="KW-0004">4Fe-4S</keyword>
<evidence type="ECO:0000256" key="20">
    <source>
        <dbReference type="RuleBase" id="RU000442"/>
    </source>
</evidence>
<reference evidence="28" key="1">
    <citation type="submission" date="2016-04" db="UniProtKB">
        <authorList>
            <consortium name="WormBaseParasite"/>
        </authorList>
    </citation>
    <scope>IDENTIFICATION</scope>
</reference>
<keyword evidence="8" id="KW-0540">Nuclease</keyword>
<evidence type="ECO:0000256" key="18">
    <source>
        <dbReference type="ARBA" id="ARBA00023242"/>
    </source>
</evidence>
<evidence type="ECO:0000256" key="15">
    <source>
        <dbReference type="ARBA" id="ARBA00023004"/>
    </source>
</evidence>
<keyword evidence="7 20" id="KW-0235">DNA replication</keyword>
<keyword evidence="16 20" id="KW-0411">Iron-sulfur</keyword>
<dbReference type="Pfam" id="PF14260">
    <property type="entry name" value="zf-C4pol"/>
    <property type="match status" value="1"/>
</dbReference>
<evidence type="ECO:0000256" key="19">
    <source>
        <dbReference type="ARBA" id="ARBA00049244"/>
    </source>
</evidence>
<dbReference type="PANTHER" id="PTHR10322">
    <property type="entry name" value="DNA POLYMERASE CATALYTIC SUBUNIT"/>
    <property type="match status" value="1"/>
</dbReference>
<dbReference type="Pfam" id="PF03104">
    <property type="entry name" value="DNA_pol_B_exo1"/>
    <property type="match status" value="1"/>
</dbReference>
<evidence type="ECO:0000256" key="14">
    <source>
        <dbReference type="ARBA" id="ARBA00022932"/>
    </source>
</evidence>
<feature type="domain" description="DNA polymerase delta/zeta catalytic subunit N-terminal" evidence="24">
    <location>
        <begin position="62"/>
        <end position="141"/>
    </location>
</feature>
<reference evidence="25 27" key="2">
    <citation type="submission" date="2018-11" db="EMBL/GenBank/DDBJ databases">
        <authorList>
            <consortium name="Pathogen Informatics"/>
        </authorList>
    </citation>
    <scope>NUCLEOTIDE SEQUENCE [LARGE SCALE GENOMIC DNA]</scope>
</reference>
<organism evidence="26 28">
    <name type="scientific">Dracunculus medinensis</name>
    <name type="common">Guinea worm</name>
    <dbReference type="NCBI Taxonomy" id="318479"/>
    <lineage>
        <taxon>Eukaryota</taxon>
        <taxon>Metazoa</taxon>
        <taxon>Ecdysozoa</taxon>
        <taxon>Nematoda</taxon>
        <taxon>Chromadorea</taxon>
        <taxon>Rhabditida</taxon>
        <taxon>Spirurina</taxon>
        <taxon>Dracunculoidea</taxon>
        <taxon>Dracunculidae</taxon>
        <taxon>Dracunculus</taxon>
    </lineage>
</organism>
<keyword evidence="5 20" id="KW-0808">Transferase</keyword>
<evidence type="ECO:0000313" key="27">
    <source>
        <dbReference type="Proteomes" id="UP000274756"/>
    </source>
</evidence>
<keyword evidence="14 20" id="KW-0239">DNA-directed DNA polymerase</keyword>
<dbReference type="PANTHER" id="PTHR10322:SF23">
    <property type="entry name" value="DNA POLYMERASE DELTA CATALYTIC SUBUNIT"/>
    <property type="match status" value="1"/>
</dbReference>
<dbReference type="GO" id="GO:0003887">
    <property type="term" value="F:DNA-directed DNA polymerase activity"/>
    <property type="evidence" value="ECO:0007669"/>
    <property type="project" value="UniProtKB-KW"/>
</dbReference>
<dbReference type="SMART" id="SM00486">
    <property type="entry name" value="POLBc"/>
    <property type="match status" value="1"/>
</dbReference>
<dbReference type="NCBIfam" id="TIGR00592">
    <property type="entry name" value="pol2"/>
    <property type="match status" value="1"/>
</dbReference>
<name>A0A158Q3E6_DRAME</name>
<dbReference type="GO" id="GO:0003677">
    <property type="term" value="F:DNA binding"/>
    <property type="evidence" value="ECO:0007669"/>
    <property type="project" value="UniProtKB-KW"/>
</dbReference>
<evidence type="ECO:0000313" key="25">
    <source>
        <dbReference type="EMBL" id="VDN56638.1"/>
    </source>
</evidence>
<keyword evidence="17 20" id="KW-0238">DNA-binding</keyword>
<dbReference type="EC" id="2.7.7.7" evidence="20"/>
<evidence type="ECO:0000256" key="7">
    <source>
        <dbReference type="ARBA" id="ARBA00022705"/>
    </source>
</evidence>
<dbReference type="Gene3D" id="3.30.342.10">
    <property type="entry name" value="DNA Polymerase, chain B, domain 1"/>
    <property type="match status" value="1"/>
</dbReference>
<dbReference type="AlphaFoldDB" id="A0A158Q3E6"/>
<dbReference type="InterPro" id="IPR050240">
    <property type="entry name" value="DNA_pol_type-B"/>
</dbReference>
<gene>
    <name evidence="25" type="ORF">DME_LOCUS6611</name>
</gene>
<evidence type="ECO:0000259" key="24">
    <source>
        <dbReference type="Pfam" id="PF24055"/>
    </source>
</evidence>
<evidence type="ECO:0000256" key="9">
    <source>
        <dbReference type="ARBA" id="ARBA00022723"/>
    </source>
</evidence>
<dbReference type="InterPro" id="IPR006133">
    <property type="entry name" value="DNA-dir_DNA_pol_B_exonuc"/>
</dbReference>
<dbReference type="WBParaSite" id="DME_0000225101-mRNA-1">
    <property type="protein sequence ID" value="DME_0000225101-mRNA-1"/>
    <property type="gene ID" value="DME_0000225101"/>
</dbReference>
<dbReference type="Pfam" id="PF24055">
    <property type="entry name" value="POL3_N"/>
    <property type="match status" value="1"/>
</dbReference>
<dbReference type="SUPFAM" id="SSF53098">
    <property type="entry name" value="Ribonuclease H-like"/>
    <property type="match status" value="1"/>
</dbReference>
<evidence type="ECO:0000256" key="10">
    <source>
        <dbReference type="ARBA" id="ARBA00022771"/>
    </source>
</evidence>
<dbReference type="InterPro" id="IPR006134">
    <property type="entry name" value="DNA-dir_DNA_pol_B_multi_dom"/>
</dbReference>
<feature type="domain" description="C4-type zinc-finger of DNA polymerase delta" evidence="23">
    <location>
        <begin position="939"/>
        <end position="1014"/>
    </location>
</feature>
<protein>
    <recommendedName>
        <fullName evidence="20">DNA polymerase</fullName>
        <ecNumber evidence="20">2.7.7.7</ecNumber>
    </recommendedName>
</protein>
<dbReference type="OrthoDB" id="2414538at2759"/>
<evidence type="ECO:0000256" key="1">
    <source>
        <dbReference type="ARBA" id="ARBA00001966"/>
    </source>
</evidence>
<dbReference type="InterPro" id="IPR036397">
    <property type="entry name" value="RNaseH_sf"/>
</dbReference>
<dbReference type="Proteomes" id="UP000038040">
    <property type="component" value="Unplaced"/>
</dbReference>
<dbReference type="FunFam" id="1.10.132.60:FF:000001">
    <property type="entry name" value="DNA polymerase"/>
    <property type="match status" value="1"/>
</dbReference>
<dbReference type="GO" id="GO:0051539">
    <property type="term" value="F:4 iron, 4 sulfur cluster binding"/>
    <property type="evidence" value="ECO:0007669"/>
    <property type="project" value="UniProtKB-KW"/>
</dbReference>
<dbReference type="STRING" id="318479.A0A158Q3E6"/>
<evidence type="ECO:0000313" key="26">
    <source>
        <dbReference type="Proteomes" id="UP000038040"/>
    </source>
</evidence>
<evidence type="ECO:0000259" key="22">
    <source>
        <dbReference type="Pfam" id="PF03104"/>
    </source>
</evidence>
<dbReference type="GO" id="GO:0043625">
    <property type="term" value="C:delta DNA polymerase complex"/>
    <property type="evidence" value="ECO:0007669"/>
    <property type="project" value="TreeGrafter"/>
</dbReference>
<dbReference type="InterPro" id="IPR043502">
    <property type="entry name" value="DNA/RNA_pol_sf"/>
</dbReference>
<dbReference type="InterPro" id="IPR042087">
    <property type="entry name" value="DNA_pol_B_thumb"/>
</dbReference>
<dbReference type="GO" id="GO:0045004">
    <property type="term" value="P:DNA replication proofreading"/>
    <property type="evidence" value="ECO:0007669"/>
    <property type="project" value="TreeGrafter"/>
</dbReference>
<dbReference type="CDD" id="cd05777">
    <property type="entry name" value="DNA_polB_delta_exo"/>
    <property type="match status" value="1"/>
</dbReference>
<evidence type="ECO:0000256" key="17">
    <source>
        <dbReference type="ARBA" id="ARBA00023125"/>
    </source>
</evidence>
<evidence type="ECO:0000259" key="23">
    <source>
        <dbReference type="Pfam" id="PF14260"/>
    </source>
</evidence>
<evidence type="ECO:0000256" key="13">
    <source>
        <dbReference type="ARBA" id="ARBA00022839"/>
    </source>
</evidence>
<comment type="subcellular location">
    <subcellularLocation>
        <location evidence="2 20">Nucleus</location>
    </subcellularLocation>
</comment>
<dbReference type="SUPFAM" id="SSF56672">
    <property type="entry name" value="DNA/RNA polymerases"/>
    <property type="match status" value="1"/>
</dbReference>
<feature type="domain" description="DNA-directed DNA polymerase family B exonuclease" evidence="22">
    <location>
        <begin position="165"/>
        <end position="403"/>
    </location>
</feature>
<evidence type="ECO:0000313" key="28">
    <source>
        <dbReference type="WBParaSite" id="DME_0000225101-mRNA-1"/>
    </source>
</evidence>
<dbReference type="InterPro" id="IPR006172">
    <property type="entry name" value="DNA-dir_DNA_pol_B"/>
</dbReference>
<accession>A0A158Q3E6</accession>
<dbReference type="PRINTS" id="PR00106">
    <property type="entry name" value="DNAPOLB"/>
</dbReference>
<dbReference type="Gene3D" id="1.10.132.60">
    <property type="entry name" value="DNA polymerase family B, C-terminal domain"/>
    <property type="match status" value="1"/>
</dbReference>
<evidence type="ECO:0000256" key="11">
    <source>
        <dbReference type="ARBA" id="ARBA00022801"/>
    </source>
</evidence>
<dbReference type="CDD" id="cd05533">
    <property type="entry name" value="POLBc_delta"/>
    <property type="match status" value="1"/>
</dbReference>
<dbReference type="Gene3D" id="3.90.1600.10">
    <property type="entry name" value="Palm domain of DNA polymerase"/>
    <property type="match status" value="1"/>
</dbReference>
<evidence type="ECO:0000256" key="16">
    <source>
        <dbReference type="ARBA" id="ARBA00023014"/>
    </source>
</evidence>
<dbReference type="GO" id="GO:0000166">
    <property type="term" value="F:nucleotide binding"/>
    <property type="evidence" value="ECO:0007669"/>
    <property type="project" value="InterPro"/>
</dbReference>
<dbReference type="FunFam" id="1.10.287.690:FF:000001">
    <property type="entry name" value="DNA polymerase"/>
    <property type="match status" value="1"/>
</dbReference>
<dbReference type="Gene3D" id="1.10.287.690">
    <property type="entry name" value="Helix hairpin bin"/>
    <property type="match status" value="1"/>
</dbReference>
<feature type="domain" description="DNA-directed DNA polymerase family B multifunctional" evidence="21">
    <location>
        <begin position="468"/>
        <end position="901"/>
    </location>
</feature>
<dbReference type="Gene3D" id="3.30.420.10">
    <property type="entry name" value="Ribonuclease H-like superfamily/Ribonuclease H"/>
    <property type="match status" value="1"/>
</dbReference>
<evidence type="ECO:0000256" key="12">
    <source>
        <dbReference type="ARBA" id="ARBA00022833"/>
    </source>
</evidence>
<dbReference type="GO" id="GO:0006287">
    <property type="term" value="P:base-excision repair, gap-filling"/>
    <property type="evidence" value="ECO:0007669"/>
    <property type="project" value="TreeGrafter"/>
</dbReference>
<evidence type="ECO:0000256" key="6">
    <source>
        <dbReference type="ARBA" id="ARBA00022695"/>
    </source>
</evidence>
<dbReference type="Pfam" id="PF00136">
    <property type="entry name" value="DNA_pol_B"/>
    <property type="match status" value="1"/>
</dbReference>
<evidence type="ECO:0000256" key="5">
    <source>
        <dbReference type="ARBA" id="ARBA00022679"/>
    </source>
</evidence>
<comment type="similarity">
    <text evidence="3 20">Belongs to the DNA polymerase type-B family.</text>
</comment>
<dbReference type="EMBL" id="UYYG01001156">
    <property type="protein sequence ID" value="VDN56638.1"/>
    <property type="molecule type" value="Genomic_DNA"/>
</dbReference>
<keyword evidence="15 20" id="KW-0408">Iron</keyword>
<evidence type="ECO:0000256" key="3">
    <source>
        <dbReference type="ARBA" id="ARBA00005755"/>
    </source>
</evidence>
<evidence type="ECO:0000259" key="21">
    <source>
        <dbReference type="Pfam" id="PF00136"/>
    </source>
</evidence>
<keyword evidence="18 20" id="KW-0539">Nucleus</keyword>
<keyword evidence="6 20" id="KW-0548">Nucleotidyltransferase</keyword>
<keyword evidence="11" id="KW-0378">Hydrolase</keyword>
<dbReference type="GO" id="GO:0006297">
    <property type="term" value="P:nucleotide-excision repair, DNA gap filling"/>
    <property type="evidence" value="ECO:0007669"/>
    <property type="project" value="TreeGrafter"/>
</dbReference>
<sequence>MEFSKFLVSKWERPSLNLSGMNADIIMQTIDIDYYMNGEDDAIIRLYGVTYQENSICVQISGFLPYFYVQVDDTFMVEHIDRLQCVLNELVKSQSSGSGLSKNVQKFVLNIEIVYGANIYGFKKKLDDKFLKVSLRSPKLISTCRRIFANGIDLFGKGKIESLVSFEANIDFEIRFMVDVSLVGCGWITLPAKAYKILSKDEMISRCQLECSIDYFDIIIHSPDSSPEWSFIAPLRILSFDIECTNRKGIFPEAHTDAVIQIANMVKREGEDEPFIRNCFVLGDTAAVVGSDIIICKTEEEMLEKWASFLRTVDPDLITGYNIQNFDFPYIIDRAKALKIENRVSLLGRAVNSLSKVRDMQMSSKQMGNRTNKMINIEGRVVFDVLQIVLRDYKLRSYTLNSVSYHFLCEQKEDVNYSIIADLQNGNAITRRRLAIYCMKDAYLPLRLLQKLMSVVNYIEMARVTGVPLGYLLSRGQQIKVLSQILRKAKSLNFFLPVIETAPLDDTFEGAIVIEPKRGFYNEPIVTLDFASLYPSIMIARNLCYTTLIQSNSAIHGLSDNDFVITPSNNRFIRATVRRGLLPEVLEDLLSARKRAKNDLKNEKDPFRQMVLNGRQLALKISANSVYGFTGATIGKLPCLEISQSVTSYGRQMIELTKNAVEEIYKSGYLDGKCPCDAQVIYGDTDSVMVKFGVKNVASAMELGRHAAVEVSKKFTSPIRLEFEKVYFPFLLINKKRYAGLYFTCPEKADKVDCKGLETVRRDNCPLVSKVQNACLEKMLFNGDATGALDHAKKIISDLLCNRVDISELIISKELTRASTTYAAKQAHVILAERMRERDPGSAPRLGDRVPYVIVAKGQKVPAYEKAEDPIYVLENNIPIDTVYYLENQLAKPLARIFEPILGDKAESILTSGTHTLVRTVMHSKVSGLSNFFQKTERCLSCKSSLPNGYEGATCSHCKPHEGKAYLKHLALMNITENRFSRLWTECQSCAGTEYIDRNGRNDPRRDCPIFYMREKVRVDIARQMKDFQRLTLSTW</sequence>
<dbReference type="InterPro" id="IPR023211">
    <property type="entry name" value="DNA_pol_palm_dom_sf"/>
</dbReference>
<comment type="cofactor">
    <cofactor evidence="1 20">
        <name>[4Fe-4S] cluster</name>
        <dbReference type="ChEBI" id="CHEBI:49883"/>
    </cofactor>
</comment>
<keyword evidence="10 20" id="KW-0863">Zinc-finger</keyword>
<dbReference type="InterPro" id="IPR012337">
    <property type="entry name" value="RNaseH-like_sf"/>
</dbReference>
<evidence type="ECO:0000256" key="4">
    <source>
        <dbReference type="ARBA" id="ARBA00022485"/>
    </source>
</evidence>
<dbReference type="Proteomes" id="UP000274756">
    <property type="component" value="Unassembled WGS sequence"/>
</dbReference>
<comment type="catalytic activity">
    <reaction evidence="19 20">
        <text>DNA(n) + a 2'-deoxyribonucleoside 5'-triphosphate = DNA(n+1) + diphosphate</text>
        <dbReference type="Rhea" id="RHEA:22508"/>
        <dbReference type="Rhea" id="RHEA-COMP:17339"/>
        <dbReference type="Rhea" id="RHEA-COMP:17340"/>
        <dbReference type="ChEBI" id="CHEBI:33019"/>
        <dbReference type="ChEBI" id="CHEBI:61560"/>
        <dbReference type="ChEBI" id="CHEBI:173112"/>
        <dbReference type="EC" id="2.7.7.7"/>
    </reaction>
</comment>
<dbReference type="FunFam" id="3.30.420.10:FF:000004">
    <property type="entry name" value="DNA polymerase"/>
    <property type="match status" value="1"/>
</dbReference>
<keyword evidence="27" id="KW-1185">Reference proteome</keyword>
<dbReference type="InterPro" id="IPR025687">
    <property type="entry name" value="Znf-C4pol"/>
</dbReference>
<dbReference type="PROSITE" id="PS00116">
    <property type="entry name" value="DNA_POLYMERASE_B"/>
    <property type="match status" value="1"/>
</dbReference>
<proteinExistence type="inferred from homology"/>
<dbReference type="InterPro" id="IPR056435">
    <property type="entry name" value="DPOD/Z_N"/>
</dbReference>
<evidence type="ECO:0000256" key="8">
    <source>
        <dbReference type="ARBA" id="ARBA00022722"/>
    </source>
</evidence>
<evidence type="ECO:0000256" key="2">
    <source>
        <dbReference type="ARBA" id="ARBA00004123"/>
    </source>
</evidence>
<dbReference type="InterPro" id="IPR017964">
    <property type="entry name" value="DNA-dir_DNA_pol_B_CS"/>
</dbReference>